<accession>A0A4R5CFZ8</accession>
<dbReference type="RefSeq" id="WP_132006053.1">
    <property type="nucleotide sequence ID" value="NZ_SMFK01000007.1"/>
</dbReference>
<dbReference type="Proteomes" id="UP000295479">
    <property type="component" value="Unassembled WGS sequence"/>
</dbReference>
<evidence type="ECO:0008006" key="3">
    <source>
        <dbReference type="Google" id="ProtNLM"/>
    </source>
</evidence>
<protein>
    <recommendedName>
        <fullName evidence="3">Lipocalin-like domain-containing protein</fullName>
    </recommendedName>
</protein>
<gene>
    <name evidence="1" type="ORF">E0F76_11795</name>
</gene>
<dbReference type="EMBL" id="SMFK01000007">
    <property type="protein sequence ID" value="TDD96172.1"/>
    <property type="molecule type" value="Genomic_DNA"/>
</dbReference>
<evidence type="ECO:0000313" key="2">
    <source>
        <dbReference type="Proteomes" id="UP000295479"/>
    </source>
</evidence>
<comment type="caution">
    <text evidence="1">The sequence shown here is derived from an EMBL/GenBank/DDBJ whole genome shotgun (WGS) entry which is preliminary data.</text>
</comment>
<name>A0A4R5CFZ8_9FLAO</name>
<organism evidence="1 2">
    <name type="scientific">Flavobacterium cellulosilyticum</name>
    <dbReference type="NCBI Taxonomy" id="2541731"/>
    <lineage>
        <taxon>Bacteria</taxon>
        <taxon>Pseudomonadati</taxon>
        <taxon>Bacteroidota</taxon>
        <taxon>Flavobacteriia</taxon>
        <taxon>Flavobacteriales</taxon>
        <taxon>Flavobacteriaceae</taxon>
        <taxon>Flavobacterium</taxon>
    </lineage>
</organism>
<sequence length="138" mass="15348">MKILIYFKGIGLLFLLLILTSCTDQNDSNNEGNSLSATWVWVSSSGGIAGVTNTPKSTGNSIELIMTSDFNYTIYTNGSITSQGTYKMSTQKCIHDNTIKNSLIFSNNTEMTIEKINPINILLSDDYYDGFDNLYTRK</sequence>
<dbReference type="OrthoDB" id="1118927at2"/>
<dbReference type="AlphaFoldDB" id="A0A4R5CFZ8"/>
<reference evidence="1 2" key="1">
    <citation type="submission" date="2019-03" db="EMBL/GenBank/DDBJ databases">
        <title>Flavobacterium AR-3-4 sp. nov. isolated from arctic soil.</title>
        <authorList>
            <person name="Chaudhary D.K."/>
        </authorList>
    </citation>
    <scope>NUCLEOTIDE SEQUENCE [LARGE SCALE GENOMIC DNA]</scope>
    <source>
        <strain evidence="1 2">AR-3-4</strain>
    </source>
</reference>
<evidence type="ECO:0000313" key="1">
    <source>
        <dbReference type="EMBL" id="TDD96172.1"/>
    </source>
</evidence>
<proteinExistence type="predicted"/>
<dbReference type="PROSITE" id="PS51257">
    <property type="entry name" value="PROKAR_LIPOPROTEIN"/>
    <property type="match status" value="1"/>
</dbReference>
<keyword evidence="2" id="KW-1185">Reference proteome</keyword>